<evidence type="ECO:0000313" key="3">
    <source>
        <dbReference type="EMBL" id="KAA3804540.1"/>
    </source>
</evidence>
<comment type="caution">
    <text evidence="3">The sequence shown here is derived from an EMBL/GenBank/DDBJ whole genome shotgun (WGS) entry which is preliminary data.</text>
</comment>
<feature type="signal peptide" evidence="1">
    <location>
        <begin position="1"/>
        <end position="25"/>
    </location>
</feature>
<dbReference type="Proteomes" id="UP000460135">
    <property type="component" value="Unassembled WGS sequence"/>
</dbReference>
<dbReference type="Pfam" id="PF02469">
    <property type="entry name" value="Fasciclin"/>
    <property type="match status" value="1"/>
</dbReference>
<gene>
    <name evidence="3" type="ORF">F3F51_12090</name>
</gene>
<proteinExistence type="predicted"/>
<reference evidence="3 4" key="1">
    <citation type="journal article" date="2019" name="Nat. Med.">
        <title>A library of human gut bacterial isolates paired with longitudinal multiomics data enables mechanistic microbiome research.</title>
        <authorList>
            <person name="Poyet M."/>
            <person name="Groussin M."/>
            <person name="Gibbons S.M."/>
            <person name="Avila-Pacheco J."/>
            <person name="Jiang X."/>
            <person name="Kearney S.M."/>
            <person name="Perrotta A.R."/>
            <person name="Berdy B."/>
            <person name="Zhao S."/>
            <person name="Lieberman T.D."/>
            <person name="Swanson P.K."/>
            <person name="Smith M."/>
            <person name="Roesemann S."/>
            <person name="Alexander J.E."/>
            <person name="Rich S.A."/>
            <person name="Livny J."/>
            <person name="Vlamakis H."/>
            <person name="Clish C."/>
            <person name="Bullock K."/>
            <person name="Deik A."/>
            <person name="Scott J."/>
            <person name="Pierce K.A."/>
            <person name="Xavier R.J."/>
            <person name="Alm E.J."/>
        </authorList>
    </citation>
    <scope>NUCLEOTIDE SEQUENCE [LARGE SCALE GENOMIC DNA]</scope>
    <source>
        <strain evidence="3 4">BIOML-A183</strain>
    </source>
</reference>
<name>A0A6N3V8L4_BACOV</name>
<keyword evidence="1" id="KW-0732">Signal</keyword>
<dbReference type="EMBL" id="VWLX01000008">
    <property type="protein sequence ID" value="KAA3804540.1"/>
    <property type="molecule type" value="Genomic_DNA"/>
</dbReference>
<accession>A0A6N3V8L4</accession>
<feature type="chain" id="PRO_5026998930" description="FAS1 domain-containing protein" evidence="1">
    <location>
        <begin position="26"/>
        <end position="255"/>
    </location>
</feature>
<dbReference type="PROSITE" id="PS51257">
    <property type="entry name" value="PROKAR_LIPOPROTEIN"/>
    <property type="match status" value="1"/>
</dbReference>
<dbReference type="InterPro" id="IPR036378">
    <property type="entry name" value="FAS1_dom_sf"/>
</dbReference>
<dbReference type="InterPro" id="IPR000782">
    <property type="entry name" value="FAS1_domain"/>
</dbReference>
<dbReference type="Gene3D" id="2.30.180.10">
    <property type="entry name" value="FAS1 domain"/>
    <property type="match status" value="1"/>
</dbReference>
<feature type="domain" description="FAS1" evidence="2">
    <location>
        <begin position="54"/>
        <end position="209"/>
    </location>
</feature>
<organism evidence="3 4">
    <name type="scientific">Bacteroides ovatus</name>
    <dbReference type="NCBI Taxonomy" id="28116"/>
    <lineage>
        <taxon>Bacteria</taxon>
        <taxon>Pseudomonadati</taxon>
        <taxon>Bacteroidota</taxon>
        <taxon>Bacteroidia</taxon>
        <taxon>Bacteroidales</taxon>
        <taxon>Bacteroidaceae</taxon>
        <taxon>Bacteroides</taxon>
    </lineage>
</organism>
<dbReference type="RefSeq" id="WP_122137731.1">
    <property type="nucleotide sequence ID" value="NZ_CAKJYZ010000002.1"/>
</dbReference>
<evidence type="ECO:0000259" key="2">
    <source>
        <dbReference type="Pfam" id="PF02469"/>
    </source>
</evidence>
<evidence type="ECO:0000256" key="1">
    <source>
        <dbReference type="SAM" id="SignalP"/>
    </source>
</evidence>
<dbReference type="AlphaFoldDB" id="A0A6N3V8L4"/>
<protein>
    <recommendedName>
        <fullName evidence="2">FAS1 domain-containing protein</fullName>
    </recommendedName>
</protein>
<dbReference type="SUPFAM" id="SSF82153">
    <property type="entry name" value="FAS1 domain"/>
    <property type="match status" value="1"/>
</dbReference>
<evidence type="ECO:0000313" key="4">
    <source>
        <dbReference type="Proteomes" id="UP000460135"/>
    </source>
</evidence>
<sequence>MKNIRKTVYGICILLLTLLMSSCNNDDYLVDGGISNPYFDGNVMQYLESRPDLFEDLVKVIKLTKWNDILSNEEVTFFAPTDFSIDKSVNRLNYYLYNYEGKDQITDLSQVKSEVWEDLIGMYVMEGKYRLNDIAQIDTTAISMHPGQTNLTYDKSYKMTMGVCYGDANGIKYAGYRQIMYAYQDFGYPEYAYVSSCNIEPHNGIVHVIRLDHYLGFSISALYRKALEAGIDYPDKNRMTVGKEEDEEHLLKDEE</sequence>